<feature type="compositionally biased region" description="Basic and acidic residues" evidence="15">
    <location>
        <begin position="646"/>
        <end position="657"/>
    </location>
</feature>
<dbReference type="InterPro" id="IPR013602">
    <property type="entry name" value="Dynein_heavy_linker"/>
</dbReference>
<dbReference type="EMBL" id="JARQWQ010000102">
    <property type="protein sequence ID" value="KAK2551061.1"/>
    <property type="molecule type" value="Genomic_DNA"/>
</dbReference>
<dbReference type="Gene3D" id="6.10.140.1060">
    <property type="match status" value="1"/>
</dbReference>
<dbReference type="GO" id="GO:0005874">
    <property type="term" value="C:microtubule"/>
    <property type="evidence" value="ECO:0007669"/>
    <property type="project" value="UniProtKB-KW"/>
</dbReference>
<evidence type="ECO:0000259" key="24">
    <source>
        <dbReference type="Pfam" id="PF18199"/>
    </source>
</evidence>
<proteinExistence type="inferred from homology"/>
<name>A0AAD9PY88_ACRCE</name>
<feature type="domain" description="Dynein heavy chain AAA lid" evidence="23">
    <location>
        <begin position="3999"/>
        <end position="4138"/>
    </location>
</feature>
<evidence type="ECO:0000256" key="1">
    <source>
        <dbReference type="ARBA" id="ARBA00004430"/>
    </source>
</evidence>
<comment type="caution">
    <text evidence="26">The sequence shown here is derived from an EMBL/GenBank/DDBJ whole genome shotgun (WGS) entry which is preliminary data.</text>
</comment>
<dbReference type="Proteomes" id="UP001249851">
    <property type="component" value="Unassembled WGS sequence"/>
</dbReference>
<dbReference type="InterPro" id="IPR035706">
    <property type="entry name" value="AAA_9"/>
</dbReference>
<evidence type="ECO:0000259" key="19">
    <source>
        <dbReference type="Pfam" id="PF12777"/>
    </source>
</evidence>
<feature type="coiled-coil region" evidence="14">
    <location>
        <begin position="3191"/>
        <end position="3250"/>
    </location>
</feature>
<dbReference type="GO" id="GO:0005524">
    <property type="term" value="F:ATP binding"/>
    <property type="evidence" value="ECO:0007669"/>
    <property type="project" value="UniProtKB-KW"/>
</dbReference>
<feature type="domain" description="Dynein heavy chain hydrolytic ATP-binding dynein motor region" evidence="18">
    <location>
        <begin position="1541"/>
        <end position="1843"/>
    </location>
</feature>
<dbReference type="FunFam" id="1.20.140.100:FF:000004">
    <property type="entry name" value="Dynein axonemal heavy chain 6"/>
    <property type="match status" value="1"/>
</dbReference>
<dbReference type="Gene3D" id="1.20.920.20">
    <property type="match status" value="1"/>
</dbReference>
<evidence type="ECO:0000259" key="16">
    <source>
        <dbReference type="Pfam" id="PF03028"/>
    </source>
</evidence>
<dbReference type="FunFam" id="3.10.490.20:FF:000005">
    <property type="entry name" value="Dynein axonemal heavy chain 6"/>
    <property type="match status" value="1"/>
</dbReference>
<dbReference type="InterPro" id="IPR042222">
    <property type="entry name" value="Dynein_2_N"/>
</dbReference>
<dbReference type="FunFam" id="1.20.920.30:FF:000002">
    <property type="entry name" value="Dynein axonemal heavy chain 3"/>
    <property type="match status" value="1"/>
</dbReference>
<comment type="subcellular location">
    <subcellularLocation>
        <location evidence="1">Cytoplasm</location>
        <location evidence="1">Cytoskeleton</location>
        <location evidence="1">Cilium axoneme</location>
    </subcellularLocation>
</comment>
<dbReference type="Pfam" id="PF17852">
    <property type="entry name" value="Dynein_AAA_lid"/>
    <property type="match status" value="1"/>
</dbReference>
<evidence type="ECO:0000259" key="21">
    <source>
        <dbReference type="Pfam" id="PF12781"/>
    </source>
</evidence>
<feature type="region of interest" description="Disordered" evidence="15">
    <location>
        <begin position="646"/>
        <end position="678"/>
    </location>
</feature>
<protein>
    <submittedName>
        <fullName evidence="26">Dynein axonemal heavy chain 6</fullName>
    </submittedName>
</protein>
<keyword evidence="10" id="KW-0969">Cilium</keyword>
<dbReference type="InterPro" id="IPR042219">
    <property type="entry name" value="AAA_lid_11_sf"/>
</dbReference>
<dbReference type="Gene3D" id="1.10.8.710">
    <property type="match status" value="1"/>
</dbReference>
<dbReference type="InterPro" id="IPR024317">
    <property type="entry name" value="Dynein_heavy_chain_D4_dom"/>
</dbReference>
<evidence type="ECO:0000256" key="12">
    <source>
        <dbReference type="ARBA" id="ARBA00023212"/>
    </source>
</evidence>
<dbReference type="Gene3D" id="1.20.1270.280">
    <property type="match status" value="1"/>
</dbReference>
<evidence type="ECO:0000259" key="22">
    <source>
        <dbReference type="Pfam" id="PF17852"/>
    </source>
</evidence>
<dbReference type="Pfam" id="PF12775">
    <property type="entry name" value="AAA_7"/>
    <property type="match status" value="2"/>
</dbReference>
<dbReference type="InterPro" id="IPR004273">
    <property type="entry name" value="Dynein_heavy_D6_P-loop"/>
</dbReference>
<feature type="compositionally biased region" description="Polar residues" evidence="15">
    <location>
        <begin position="1954"/>
        <end position="1976"/>
    </location>
</feature>
<feature type="domain" description="Dynein 2 heavy chain 1 cytoplasmic ATPase lid" evidence="25">
    <location>
        <begin position="2556"/>
        <end position="2640"/>
    </location>
</feature>
<dbReference type="Pfam" id="PF08393">
    <property type="entry name" value="DHC_N2"/>
    <property type="match status" value="1"/>
</dbReference>
<dbReference type="Pfam" id="PF12777">
    <property type="entry name" value="MT"/>
    <property type="match status" value="1"/>
</dbReference>
<dbReference type="InterPro" id="IPR024743">
    <property type="entry name" value="Dynein_HC_stalk"/>
</dbReference>
<dbReference type="InterPro" id="IPR041228">
    <property type="entry name" value="Dynein_C"/>
</dbReference>
<dbReference type="Gene3D" id="3.40.50.300">
    <property type="entry name" value="P-loop containing nucleotide triphosphate hydrolases"/>
    <property type="match status" value="6"/>
</dbReference>
<dbReference type="Pfam" id="PF03028">
    <property type="entry name" value="Dynein_heavy"/>
    <property type="match status" value="1"/>
</dbReference>
<dbReference type="InterPro" id="IPR054354">
    <property type="entry name" value="DYNC2H1-like_lid"/>
</dbReference>
<dbReference type="GO" id="GO:0007018">
    <property type="term" value="P:microtubule-based movement"/>
    <property type="evidence" value="ECO:0007669"/>
    <property type="project" value="InterPro"/>
</dbReference>
<dbReference type="Pfam" id="PF22597">
    <property type="entry name" value="DYN_lid"/>
    <property type="match status" value="1"/>
</dbReference>
<sequence length="4542" mass="513646">MDDQNETYPVVPHNSEVDCRRSGSPPGTTDSSRRDRRSDISFWQSQPAKSNISNGRVAIDSLRSRLYDRPENSEVYRAIIRPVPPSLAQSTQGGSRAAMGNYRTTLYRRDFNRLQAQRNQAFPKGPVSVREKHAQLGKEAILEPVDKLETEPQLLTSLSGSDLAKVEHTSEISDERQSVNQAPSVASLSIASEQEQSFLGSRLTSRSRPNSHKPKASSTSSIPWKSINQKADLNANVTLRQPQQNLPFTDNEFIGLGAMDVIKKLRHRLNRSTDLDAIADDLDPDEDDNNISRLYIKEDDGKFLYCLPKSRSVRGARYNPYDLICVTSQDAQAAKEYFTITASAVTLIREGSDSDLTSLKRWLYERKSFNTIFALPTFAKFRLWKGYNCWKNNVRFQKNHNSRSEVCSCLFSAKEAFQEALLDIRALCERACSSITGVGEKDHAISLLYYDNQATFTLTKFEEAQSRQANYAKEKLAKLRVKVVEIVKGACECVTYEEGLTEWIHPEKKREPLIKIKKMTRLEDNKGGKGKDKDGTPSFHQISQWRGVLRRLTCFIRLVDFLIMELLRRLVLAALRTLLAQVKTSSSQGPAVNLSLMEPTLGVDDKPDSTLLGQGSDDDAKAKELLKLELVLNVLSKEEVDRKSVTFDIHRSPRPETGETSSGYTDEPRTGNSETDEASELESAVVNIIYGFEQTVSSFKSLVHDPELSPYVNPPASDIVYALSRDLEEEEKAKKVMWPDTELLFGLDPDYQSDVAQIFNQIKQEYCVMVDKSSRVDVDGSLKEREWTTEEFYAILNQHTDQVLDMKEMLLHKRIGLFHLDVTQFQKDCLPFPEKVLEAVGRHLPVIAAKRNDVLLNVIKRSSRKLDKVPESVESFVEHLIFLSRMSHEINSLEHEYKIVTRLYTIARNFDMNISDEELALYRTLMPSFQHLKSTILYCEAKRDENIAQFTRALDELIGTVRRDLVNIKNKVCSPALLDADSIPQVATEKLKLLKEDLANLSIKARNYATYQERFGSSMSSSQQKKAVTEVSSSNLTGQSSPQTSSLQSELTEVEKELTLRCLLWESLQEWQRLVDQWEAASFETLKIEDVQQNVARFIQTIFLLEKVVPKLKQMVTSFKQGMPVISSLRNSALRTRHWEAIQNVFQHKEEISEISSQASNEATLEEMLQKVMDFWNHTDFSLSAHPSRDIAIITGADDIITAVEESQVTLANIRGSRFVTPIKALVEDWDRKLELFARTIEEWLLCQRNWLYLETIFSAADIQRQLPNEARLFAQVDKSWKDIMRRTIDKPNALKASTAAGVLEVLQVSNSHLEKIHRCLEDYLETKRLVFARFYFLSNEDLLDILANSKNPNAVQPHAPAQVKNMTSEEGETVQLPKTLRARGTVESWLYNVELAMYETVKMHLKKCLSGYGTTYYKDWVLAHPGQAVLTVSQIVFNRDVLTCFHTTRPRDALLSKREKLAPVLHSLSQLVTSSLAQHQHQTLEALLTIEVHERDVLDSMIANQVYQQEDFQWARQLRYEWNDERQACLVRHSNALFEYGYEYLGCHTRLVITPLTDRCFLSLTGALNLHLNGAPSGPAGTGKTETVKDLAKMMGKFFSGLAQSGSWFCFDELNRIDVEVLSVIAQQLHSIKTAKDNRVTRFLFEGRDIKINPNCGVFITMNPSYAGRVELPDNLKSLFRPVAMMVPDYAYIAEIILISEGFTAAALLSRKVVNLYQLASKQLSQQDHYDFGLRAIKSILLMAGQHRRASSLDMESDNIEEEESRLVINAVKDANIPKFIAEDIPLFKSILADLFPAARFALGELSIQDWPKQVDKVIQLYSTLQVRHGVMLVGPAGGGKTTTRQILKRAIVALPTVQARELQQEQQYLGTTEDADEAVSSKTGKLFLRTLKTKRCSVAVSTLNPKCVTVGELYGEFNPTTMEWKDGLLSHIYRKYAKVNRGVMRGPRRKSSASLPNAQRTSSAKSFAMSATSLEENSEAVETETSTEEGSSTNKEDPPMHWQWIVMDGPVDTLWIENLNTVLDDTKRIDLGHGMRILFEVDNLAMASPATVSRCGMVYMEPEDLGWRPYVKTWIQRLQELTKFPRETLDHLLELFERSVDAGLRFLSTYSTHQFIPAPNLSIVATLCKIVNGFIEILNNQDGLTSTGRSNTAKESLEYSEVTSAKGVTFAYDSEQETNPRELSLLQRDPSQLRSLLGKLYVFAFTWSFGGNLNSRYSSEDEDLGDAFAKTPSPVRRQFDSLIRNLFENIVRLPPGSESIANYYLDMENGQFVLWSNLVPTTRALIAKAVSNQFAISDTFNTLDDPPPLRNLLDIDRSLVPTVDTIRYSFLVALMALSGQPILLTGENGVGKSALIQDTLVRLSQLGGTGTGTGTILGAVFRKGGKNIVDNIIDMSSSSHEGGGVKENDSEVAWYTMQFSAYTSSTKTRRFIESKLVKRGRDVLGPRPGKKGLLFVDDLNMPQPDPYQSHPPLELLRQFLDSRGFYDSEKLQWKEVHDVTLLAACAPPGGGRSAINSRLLRHFSVLCLPHPSHKWLQHIYSIQLGRFFDKAEFTPDVRGACQDLTTVAMGIYFDLKENLLPTPAKSHYTFNLRDLSKVIEGLLQAHPSVITTRDHCCQLLGHEASRVLHDRLTNDADRRYFYQILSKHLRNEFKSRWSPEELEKTPLLFGDFLEGSSPQDGARIYRFVRQYDRLPQILEEYYDKAKLSQGGVEHRFVFFDMAIQHVTRAARVFRQPGKHMHMVGLGGTGKATVAKLAAFIEDCVFLRPFVSRTYNLIEFRDDVKKASFRAGDNFLEDVTTMLSGNDISNLFDHEDLERISLDLKKEAIKQGIPDTKEAIFRFFSERVKQKLHLVLSTTPAGTSFRHRCRLYPPLINCCTIDWFDKWPLDALHSVAVSFLEGSEVSTAEGSNFDLMESVPKVFVEVYKSVEDETQKFYDELHRRYYTTPTSYMEFVRLFLSKLNEKRAEVRLHRDRLCTGLQKLSESNSLVDTMKTELIQLGPKLEQKAKDTEKLLEQLAGDQEAVDQVHSVVRKEEEIMNEEARRVQAIADEAHRDLEGALPQLEDAIVALDSLDKSDISEIRVYTKPPAMVMTVLSAVCLLLQQKPDWNTAKLLLADPGFLKKLVAYDKNSVPDKVFTRLKRYTQHPEFNPDAVGKISVACKSMCQWVLALENYAEVYKVVQPKQRRCEEAQATLVIAKENLQQKQISLLEIQKQLQLLQQQYDDSVAQLEELRQKKELTITRLQRASLLTASLAEEQSQGLIGGTLVASAAVAYLGAFTSPYRTRLISHWLDLCRKESIPVSDNFELTDFLSEPVEIQKWLNKQLPHDKHSIENAVLIKHCHRWPLLIDPQEQASHWITQTEKANGLKIVKASDPSYIRTLESAIPLGQPVLVEDIGENLDPSLNPILCKNTIQRGTQSVILIGEAEIEYNSNFRLYMTTPLANPHFLPEVCIKVTVINFTVTQDGLQDQLLSRVVQKEKPKLEESRRELLQSLVSDRYKLRELEDRSLSLLHSSRDLITTLDESKKVADEIHSRVVQSEETEEKINSSRERYLPVATRGAVLYFVLTDLAHVDVMYQFSLPWFTDLFENCIEAAQEPAQNQRSESPIPPGSAGTLRPIRKDKMAATSIGGRSGHRRKSSVPRMKDITTFPEYLQALVDLLTENVYRVVSYALFARHKLTFSLMLCAGIMRHSKVTQREAVIMEEEWNWFLRGSAVAAISDRLESEEDLDMGVQSISVKGSMGQFMSKMNKSPAKWINESTWKELFQLSSTISAFSGLCSDIALNGGFWGRFSTSENPFKFLVDGYQHDGDSHAGKEHSSPIGWEASALTSFQRLMIVKILRPECLVESIRLFVQERLGPTFVTSIGFDLQEVFEESSNRKPLIFILSPGSDPTSQLIRFAKRFRGTALHLDMISLGRGQGPRTEEAITKAYQQKGKWVFLQNCHHAESFMPRLQMLMTVEPPPGIKANLLRSLGGVGGVVTESVWDDTGPGPAWKKLLFGLCFFNAVVHERRKFGALGWNIPYEFTASDLEVSVLMLHMLLTEHREVPWKAIKYLTGDIAYGGRVTDSWDQRCLQAVLGKFYSPEALQENYGYTADLVYRPPPPEISLSVCCEYVDSLPTSDSPELFGMDHNANTAYLAGQGRALISNLLAAQPKVKLASAGSNKTNDDVVIELVYDALTYLPQQVDSNSDEMTADMPADSRRFLAPDSLKQMRNKPQDNSGDRPDQTVYMNVLRQEINRFDRLLKAIHSSLSSLRLAVKGEVLMSEQLDEIYNALLSNRVPKAWEHLAYESCKPLGAWIDNLAKRVDFFNGWLDLVSPNKTSKARMTRELGPASPTSSQSSFSSSAALDHPKAFWLSAFFFPQGLLTAVLQAHARERNVPVDSLSFSYQVLNEKWAPEETIHGENSFDFKKIAFQHTPPEEGVVTFGLYLDGASWNSSQRCLQESLPGQRFYPLPQLQITPIQNSASVLEAKMKQDTDEEELRMYECPLYRTSLRASSLSSTGHTTNYVMAVNLPSIQPAGYWITRGVALLCQLDE</sequence>
<keyword evidence="5" id="KW-0677">Repeat</keyword>
<keyword evidence="8" id="KW-0243">Dynein</keyword>
<reference evidence="26" key="2">
    <citation type="journal article" date="2023" name="Science">
        <title>Genomic signatures of disease resistance in endangered staghorn corals.</title>
        <authorList>
            <person name="Vollmer S.V."/>
            <person name="Selwyn J.D."/>
            <person name="Despard B.A."/>
            <person name="Roesel C.L."/>
        </authorList>
    </citation>
    <scope>NUCLEOTIDE SEQUENCE</scope>
    <source>
        <strain evidence="26">K2</strain>
    </source>
</reference>
<evidence type="ECO:0000256" key="9">
    <source>
        <dbReference type="ARBA" id="ARBA00023054"/>
    </source>
</evidence>
<dbReference type="Pfam" id="PF18199">
    <property type="entry name" value="Dynein_C"/>
    <property type="match status" value="1"/>
</dbReference>
<evidence type="ECO:0000313" key="27">
    <source>
        <dbReference type="Proteomes" id="UP001249851"/>
    </source>
</evidence>
<accession>A0AAD9PY88</accession>
<dbReference type="InterPro" id="IPR041658">
    <property type="entry name" value="AAA_lid_11"/>
</dbReference>
<dbReference type="Gene3D" id="1.20.920.30">
    <property type="match status" value="1"/>
</dbReference>
<keyword evidence="7" id="KW-0067">ATP-binding</keyword>
<dbReference type="InterPro" id="IPR027417">
    <property type="entry name" value="P-loop_NTPase"/>
</dbReference>
<dbReference type="InterPro" id="IPR026983">
    <property type="entry name" value="DHC"/>
</dbReference>
<keyword evidence="6" id="KW-0547">Nucleotide-binding</keyword>
<dbReference type="FunFam" id="1.20.58.1120:FF:000007">
    <property type="entry name" value="Dynein heavy chain 4"/>
    <property type="match status" value="1"/>
</dbReference>
<evidence type="ECO:0000256" key="7">
    <source>
        <dbReference type="ARBA" id="ARBA00022840"/>
    </source>
</evidence>
<feature type="region of interest" description="Disordered" evidence="15">
    <location>
        <begin position="1028"/>
        <end position="1048"/>
    </location>
</feature>
<evidence type="ECO:0000256" key="3">
    <source>
        <dbReference type="ARBA" id="ARBA00022490"/>
    </source>
</evidence>
<gene>
    <name evidence="26" type="ORF">P5673_028121</name>
</gene>
<evidence type="ECO:0000259" key="18">
    <source>
        <dbReference type="Pfam" id="PF12774"/>
    </source>
</evidence>
<evidence type="ECO:0000256" key="11">
    <source>
        <dbReference type="ARBA" id="ARBA00023175"/>
    </source>
</evidence>
<dbReference type="Pfam" id="PF18198">
    <property type="entry name" value="AAA_lid_11"/>
    <property type="match status" value="1"/>
</dbReference>
<dbReference type="GO" id="GO:0045505">
    <property type="term" value="F:dynein intermediate chain binding"/>
    <property type="evidence" value="ECO:0007669"/>
    <property type="project" value="InterPro"/>
</dbReference>
<dbReference type="Pfam" id="PF12780">
    <property type="entry name" value="AAA_8"/>
    <property type="match status" value="1"/>
</dbReference>
<feature type="compositionally biased region" description="Polar residues" evidence="15">
    <location>
        <begin position="198"/>
        <end position="208"/>
    </location>
</feature>
<evidence type="ECO:0000256" key="15">
    <source>
        <dbReference type="SAM" id="MobiDB-lite"/>
    </source>
</evidence>
<feature type="domain" description="Dynein heavy chain linker" evidence="17">
    <location>
        <begin position="1051"/>
        <end position="1409"/>
    </location>
</feature>
<evidence type="ECO:0000256" key="8">
    <source>
        <dbReference type="ARBA" id="ARBA00023017"/>
    </source>
</evidence>
<evidence type="ECO:0000256" key="6">
    <source>
        <dbReference type="ARBA" id="ARBA00022741"/>
    </source>
</evidence>
<dbReference type="Gene3D" id="1.10.8.720">
    <property type="entry name" value="Region D6 of dynein motor"/>
    <property type="match status" value="1"/>
</dbReference>
<dbReference type="FunFam" id="3.40.50.300:FF:000049">
    <property type="entry name" value="Dynein, axonemal, heavy chain 5"/>
    <property type="match status" value="1"/>
</dbReference>
<keyword evidence="3" id="KW-0963">Cytoplasm</keyword>
<feature type="domain" description="Dynein heavy chain C-terminal" evidence="24">
    <location>
        <begin position="4146"/>
        <end position="4538"/>
    </location>
</feature>
<feature type="region of interest" description="Disordered" evidence="15">
    <location>
        <begin position="1"/>
        <end position="43"/>
    </location>
</feature>
<dbReference type="GO" id="GO:0005930">
    <property type="term" value="C:axoneme"/>
    <property type="evidence" value="ECO:0007669"/>
    <property type="project" value="UniProtKB-SubCell"/>
</dbReference>
<keyword evidence="9 14" id="KW-0175">Coiled coil</keyword>
<dbReference type="Pfam" id="PF12774">
    <property type="entry name" value="AAA_6"/>
    <property type="match status" value="1"/>
</dbReference>
<dbReference type="Gene3D" id="1.20.140.100">
    <property type="entry name" value="Dynein heavy chain, N-terminal domain 2"/>
    <property type="match status" value="1"/>
</dbReference>
<dbReference type="FunFam" id="1.10.8.720:FF:000001">
    <property type="entry name" value="dynein heavy chain 7, axonemal"/>
    <property type="match status" value="1"/>
</dbReference>
<keyword evidence="27" id="KW-1185">Reference proteome</keyword>
<dbReference type="InterPro" id="IPR042228">
    <property type="entry name" value="Dynein_linker_3"/>
</dbReference>
<keyword evidence="12" id="KW-0206">Cytoskeleton</keyword>
<dbReference type="GO" id="GO:0008569">
    <property type="term" value="F:minus-end-directed microtubule motor activity"/>
    <property type="evidence" value="ECO:0007669"/>
    <property type="project" value="InterPro"/>
</dbReference>
<organism evidence="26 27">
    <name type="scientific">Acropora cervicornis</name>
    <name type="common">Staghorn coral</name>
    <dbReference type="NCBI Taxonomy" id="6130"/>
    <lineage>
        <taxon>Eukaryota</taxon>
        <taxon>Metazoa</taxon>
        <taxon>Cnidaria</taxon>
        <taxon>Anthozoa</taxon>
        <taxon>Hexacorallia</taxon>
        <taxon>Scleractinia</taxon>
        <taxon>Astrocoeniina</taxon>
        <taxon>Acroporidae</taxon>
        <taxon>Acropora</taxon>
    </lineage>
</organism>
<dbReference type="Gene3D" id="3.10.490.20">
    <property type="match status" value="1"/>
</dbReference>
<dbReference type="GO" id="GO:0051959">
    <property type="term" value="F:dynein light intermediate chain binding"/>
    <property type="evidence" value="ECO:0007669"/>
    <property type="project" value="InterPro"/>
</dbReference>
<reference evidence="26" key="1">
    <citation type="journal article" date="2023" name="G3 (Bethesda)">
        <title>Whole genome assembly and annotation of the endangered Caribbean coral Acropora cervicornis.</title>
        <authorList>
            <person name="Selwyn J.D."/>
            <person name="Vollmer S.V."/>
        </authorList>
    </citation>
    <scope>NUCLEOTIDE SEQUENCE</scope>
    <source>
        <strain evidence="26">K2</strain>
    </source>
</reference>
<evidence type="ECO:0000259" key="25">
    <source>
        <dbReference type="Pfam" id="PF22597"/>
    </source>
</evidence>
<keyword evidence="13" id="KW-0966">Cell projection</keyword>
<dbReference type="Gene3D" id="3.20.180.20">
    <property type="entry name" value="Dynein heavy chain, N-terminal domain 2"/>
    <property type="match status" value="1"/>
</dbReference>
<feature type="domain" description="Dynein heavy chain region D6 P-loop" evidence="16">
    <location>
        <begin position="3883"/>
        <end position="3963"/>
    </location>
</feature>
<feature type="region of interest" description="Disordered" evidence="15">
    <location>
        <begin position="1946"/>
        <end position="2001"/>
    </location>
</feature>
<feature type="compositionally biased region" description="Basic and acidic residues" evidence="15">
    <location>
        <begin position="164"/>
        <end position="177"/>
    </location>
</feature>
<evidence type="ECO:0000259" key="17">
    <source>
        <dbReference type="Pfam" id="PF08393"/>
    </source>
</evidence>
<feature type="domain" description="Dynein heavy chain AAA module D4" evidence="20">
    <location>
        <begin position="2718"/>
        <end position="2960"/>
    </location>
</feature>
<evidence type="ECO:0000256" key="5">
    <source>
        <dbReference type="ARBA" id="ARBA00022737"/>
    </source>
</evidence>
<feature type="domain" description="Dynein heavy chain AAA 5 extension" evidence="22">
    <location>
        <begin position="2188"/>
        <end position="2279"/>
    </location>
</feature>
<evidence type="ECO:0000256" key="4">
    <source>
        <dbReference type="ARBA" id="ARBA00022701"/>
    </source>
</evidence>
<dbReference type="InterPro" id="IPR035699">
    <property type="entry name" value="AAA_6"/>
</dbReference>
<keyword evidence="4" id="KW-0493">Microtubule</keyword>
<dbReference type="SUPFAM" id="SSF52540">
    <property type="entry name" value="P-loop containing nucleoside triphosphate hydrolases"/>
    <property type="match status" value="4"/>
</dbReference>
<keyword evidence="11" id="KW-0505">Motor protein</keyword>
<feature type="region of interest" description="Disordered" evidence="15">
    <location>
        <begin position="3602"/>
        <end position="3623"/>
    </location>
</feature>
<evidence type="ECO:0000259" key="23">
    <source>
        <dbReference type="Pfam" id="PF18198"/>
    </source>
</evidence>
<dbReference type="Gene3D" id="1.10.8.1220">
    <property type="match status" value="1"/>
</dbReference>
<evidence type="ECO:0000256" key="2">
    <source>
        <dbReference type="ARBA" id="ARBA00008887"/>
    </source>
</evidence>
<dbReference type="PANTHER" id="PTHR22878">
    <property type="entry name" value="DYNEIN HEAVY CHAIN 6, AXONEMAL-LIKE-RELATED"/>
    <property type="match status" value="1"/>
</dbReference>
<feature type="region of interest" description="Disordered" evidence="15">
    <location>
        <begin position="159"/>
        <end position="186"/>
    </location>
</feature>
<dbReference type="PANTHER" id="PTHR22878:SF69">
    <property type="entry name" value="DYNEIN HEAVY CHAIN"/>
    <property type="match status" value="1"/>
</dbReference>
<evidence type="ECO:0000256" key="14">
    <source>
        <dbReference type="SAM" id="Coils"/>
    </source>
</evidence>
<evidence type="ECO:0000256" key="13">
    <source>
        <dbReference type="ARBA" id="ARBA00023273"/>
    </source>
</evidence>
<dbReference type="Gene3D" id="1.20.58.1120">
    <property type="match status" value="1"/>
</dbReference>
<dbReference type="InterPro" id="IPR043160">
    <property type="entry name" value="Dynein_C_barrel"/>
</dbReference>
<evidence type="ECO:0000313" key="26">
    <source>
        <dbReference type="EMBL" id="KAK2551061.1"/>
    </source>
</evidence>
<dbReference type="InterPro" id="IPR043157">
    <property type="entry name" value="Dynein_AAA1S"/>
</dbReference>
<dbReference type="FunFam" id="1.10.8.710:FF:000001">
    <property type="entry name" value="Dynein axonemal heavy chain 2"/>
    <property type="match status" value="1"/>
</dbReference>
<evidence type="ECO:0000256" key="10">
    <source>
        <dbReference type="ARBA" id="ARBA00023069"/>
    </source>
</evidence>
<feature type="domain" description="Dynein heavy chain coiled coil stalk" evidence="19">
    <location>
        <begin position="2976"/>
        <end position="3293"/>
    </location>
</feature>
<feature type="domain" description="Dynein heavy chain ATP-binding dynein motor region" evidence="21">
    <location>
        <begin position="3322"/>
        <end position="3536"/>
    </location>
</feature>
<dbReference type="FunFam" id="3.40.50.300:FF:000063">
    <property type="entry name" value="dynein heavy chain 6, axonemal"/>
    <property type="match status" value="1"/>
</dbReference>
<dbReference type="InterPro" id="IPR041466">
    <property type="entry name" value="Dynein_AAA5_ext"/>
</dbReference>
<dbReference type="FunFam" id="1.20.920.20:FF:000001">
    <property type="entry name" value="dynein heavy chain 2, axonemal"/>
    <property type="match status" value="1"/>
</dbReference>
<dbReference type="Gene3D" id="1.10.472.130">
    <property type="match status" value="1"/>
</dbReference>
<feature type="region of interest" description="Disordered" evidence="15">
    <location>
        <begin position="198"/>
        <end position="225"/>
    </location>
</feature>
<dbReference type="Pfam" id="PF12781">
    <property type="entry name" value="AAA_9"/>
    <property type="match status" value="1"/>
</dbReference>
<evidence type="ECO:0000259" key="20">
    <source>
        <dbReference type="Pfam" id="PF12780"/>
    </source>
</evidence>
<comment type="similarity">
    <text evidence="2">Belongs to the dynein heavy chain family.</text>
</comment>
<feature type="compositionally biased region" description="Acidic residues" evidence="15">
    <location>
        <begin position="1978"/>
        <end position="1989"/>
    </location>
</feature>
<feature type="compositionally biased region" description="Polar residues" evidence="15">
    <location>
        <begin position="216"/>
        <end position="225"/>
    </location>
</feature>
<dbReference type="GO" id="GO:0030286">
    <property type="term" value="C:dynein complex"/>
    <property type="evidence" value="ECO:0007669"/>
    <property type="project" value="UniProtKB-KW"/>
</dbReference>